<accession>R4FKG9</accession>
<dbReference type="Pfam" id="PF00293">
    <property type="entry name" value="NUDIX"/>
    <property type="match status" value="1"/>
</dbReference>
<dbReference type="PANTHER" id="PTHR21340">
    <property type="entry name" value="DIADENOSINE 5,5-P1,P4-TETRAPHOSPHATE PYROPHOSPHOHYDROLASE MUTT"/>
    <property type="match status" value="1"/>
</dbReference>
<dbReference type="AlphaFoldDB" id="R4FKG9"/>
<keyword evidence="9" id="KW-1185">Reference proteome</keyword>
<dbReference type="PANTHER" id="PTHR21340:SF0">
    <property type="entry name" value="BIS(5'-NUCLEOSYL)-TETRAPHOSPHATASE [ASYMMETRICAL]"/>
    <property type="match status" value="1"/>
</dbReference>
<sequence length="139" mass="16288">MLTEVRAAGFLLFRRKEHVEFLLLQASYRDHHWSPPKGHVENGEDDLTAAYRETSEEAGINRNQICIQDFKEQLHYSVDGKPKIVSYWLAELIDKDFQVTISHEAQDYKWAEINEACRLAHFPDMQALLTRAYEHLSKK</sequence>
<dbReference type="Proteomes" id="UP000015103">
    <property type="component" value="Unassembled WGS sequence"/>
</dbReference>
<evidence type="ECO:0000256" key="1">
    <source>
        <dbReference type="ARBA" id="ARBA00005582"/>
    </source>
</evidence>
<name>R4FKG9_RHOPR</name>
<proteinExistence type="evidence at transcript level"/>
<dbReference type="Gene3D" id="3.90.79.10">
    <property type="entry name" value="Nucleoside Triphosphate Pyrophosphohydrolase"/>
    <property type="match status" value="1"/>
</dbReference>
<dbReference type="InterPro" id="IPR000086">
    <property type="entry name" value="NUDIX_hydrolase_dom"/>
</dbReference>
<keyword evidence="3" id="KW-0547">Nucleotide-binding</keyword>
<organism evidence="7">
    <name type="scientific">Rhodnius prolixus</name>
    <name type="common">Triatomid bug</name>
    <dbReference type="NCBI Taxonomy" id="13249"/>
    <lineage>
        <taxon>Eukaryota</taxon>
        <taxon>Metazoa</taxon>
        <taxon>Ecdysozoa</taxon>
        <taxon>Arthropoda</taxon>
        <taxon>Hexapoda</taxon>
        <taxon>Insecta</taxon>
        <taxon>Pterygota</taxon>
        <taxon>Neoptera</taxon>
        <taxon>Paraneoptera</taxon>
        <taxon>Hemiptera</taxon>
        <taxon>Heteroptera</taxon>
        <taxon>Panheteroptera</taxon>
        <taxon>Cimicomorpha</taxon>
        <taxon>Reduviidae</taxon>
        <taxon>Triatominae</taxon>
        <taxon>Rhodnius</taxon>
    </lineage>
</organism>
<dbReference type="STRING" id="13249.R4FKG9"/>
<dbReference type="FunCoup" id="R4FKG9">
    <property type="interactions" value="237"/>
</dbReference>
<evidence type="ECO:0000256" key="4">
    <source>
        <dbReference type="ARBA" id="ARBA00022801"/>
    </source>
</evidence>
<reference evidence="9" key="2">
    <citation type="submission" date="2015-04" db="EMBL/GenBank/DDBJ databases">
        <authorList>
            <person name="Wilson R.K."/>
            <person name="Warren W."/>
            <person name="Dotson E."/>
            <person name="Oliveira P.L."/>
        </authorList>
    </citation>
    <scope>NUCLEOTIDE SEQUENCE</scope>
</reference>
<feature type="domain" description="Nudix hydrolase" evidence="6">
    <location>
        <begin position="3"/>
        <end position="133"/>
    </location>
</feature>
<dbReference type="InParanoid" id="R4FKG9"/>
<protein>
    <recommendedName>
        <fullName evidence="2">Bis(5'-nucleosyl)-tetraphosphatase [asymmetrical]</fullName>
    </recommendedName>
    <alternativeName>
        <fullName evidence="5">Diadenosine 5',5'''-P1,P4-tetraphosphate asymmetrical hydrolase</fullName>
    </alternativeName>
</protein>
<dbReference type="PROSITE" id="PS51462">
    <property type="entry name" value="NUDIX"/>
    <property type="match status" value="1"/>
</dbReference>
<evidence type="ECO:0000313" key="9">
    <source>
        <dbReference type="Proteomes" id="UP000015103"/>
    </source>
</evidence>
<dbReference type="GO" id="GO:0006167">
    <property type="term" value="P:AMP biosynthetic process"/>
    <property type="evidence" value="ECO:0007669"/>
    <property type="project" value="TreeGrafter"/>
</dbReference>
<evidence type="ECO:0000256" key="2">
    <source>
        <dbReference type="ARBA" id="ARBA00018911"/>
    </source>
</evidence>
<reference evidence="7" key="1">
    <citation type="submission" date="2013-04" db="EMBL/GenBank/DDBJ databases">
        <title>An insight into the transcriptome of the digestive tract of the blood sucking bug, Rhodnius prolixus.</title>
        <authorList>
            <person name="Ribeiro J.M.C."/>
            <person name="Genta F.A."/>
            <person name="Sorgine M.H.F."/>
            <person name="Paiva-Silva G.O."/>
            <person name="Majerowicz D."/>
            <person name="Medeiros M."/>
            <person name="Koerich L."/>
            <person name="Terra W.R."/>
            <person name="Ferreira C."/>
            <person name="Pimentel A.C."/>
            <person name="Bisch P.M."/>
            <person name="Diniz M.M.P."/>
            <person name="Nascimento R."/>
            <person name="Salmon D."/>
            <person name="Silber A.M."/>
            <person name="Alves M."/>
            <person name="Oliveira M.F."/>
            <person name="Gondim K.C."/>
            <person name="Silva Neto M.A.C."/>
            <person name="Atella G.C."/>
            <person name="Araujo H."/>
            <person name="Dias F.S."/>
            <person name="Polycarpo C.R."/>
            <person name="Fampa P."/>
            <person name="Melo A.C."/>
            <person name="Tanaka A.S."/>
            <person name="Balczun C."/>
            <person name="Oliveira J.H.M."/>
            <person name="Goncalves R."/>
            <person name="Lazoski C."/>
            <person name="Pereira M.A."/>
            <person name="Rivera-Pomar R."/>
            <person name="Diambra L."/>
            <person name="Schaub G.A."/>
            <person name="Garcia E.S."/>
            <person name="Azambuja P."/>
            <person name="Braz G.R.C."/>
            <person name="Oliveira P.L."/>
        </authorList>
    </citation>
    <scope>NUCLEOTIDE SEQUENCE</scope>
</reference>
<evidence type="ECO:0000259" key="6">
    <source>
        <dbReference type="PROSITE" id="PS51462"/>
    </source>
</evidence>
<dbReference type="RefSeq" id="XP_073993985.1">
    <property type="nucleotide sequence ID" value="XM_074137884.1"/>
</dbReference>
<dbReference type="EnsemblMetazoa" id="RPRC012144-RA">
    <property type="protein sequence ID" value="RPRC012144-PA"/>
    <property type="gene ID" value="RPRC012144"/>
</dbReference>
<evidence type="ECO:0000313" key="8">
    <source>
        <dbReference type="EnsemblMetazoa" id="RPRC012144-PA"/>
    </source>
</evidence>
<comment type="similarity">
    <text evidence="1">Belongs to the Nudix hydrolase family.</text>
</comment>
<dbReference type="InterPro" id="IPR003565">
    <property type="entry name" value="Tetra_PHTase"/>
</dbReference>
<dbReference type="GeneID" id="141459165"/>
<dbReference type="EMBL" id="GAHY01001853">
    <property type="protein sequence ID" value="JAA75657.1"/>
    <property type="molecule type" value="mRNA"/>
</dbReference>
<keyword evidence="4 7" id="KW-0378">Hydrolase</keyword>
<dbReference type="EMBL" id="ACPB03001745">
    <property type="status" value="NOT_ANNOTATED_CDS"/>
    <property type="molecule type" value="Genomic_DNA"/>
</dbReference>
<dbReference type="GO" id="GO:0000166">
    <property type="term" value="F:nucleotide binding"/>
    <property type="evidence" value="ECO:0007669"/>
    <property type="project" value="UniProtKB-KW"/>
</dbReference>
<dbReference type="VEuPathDB" id="VectorBase:RPRC012144"/>
<evidence type="ECO:0000256" key="3">
    <source>
        <dbReference type="ARBA" id="ARBA00022741"/>
    </source>
</evidence>
<dbReference type="OMA" id="WRDYEQA"/>
<dbReference type="InterPro" id="IPR015797">
    <property type="entry name" value="NUDIX_hydrolase-like_dom_sf"/>
</dbReference>
<dbReference type="GO" id="GO:0004081">
    <property type="term" value="F:bis(5'-nucleosyl)-tetraphosphatase (asymmetrical) activity"/>
    <property type="evidence" value="ECO:0007669"/>
    <property type="project" value="TreeGrafter"/>
</dbReference>
<reference evidence="8" key="3">
    <citation type="submission" date="2015-05" db="UniProtKB">
        <authorList>
            <consortium name="EnsemblMetazoa"/>
        </authorList>
    </citation>
    <scope>IDENTIFICATION</scope>
</reference>
<dbReference type="SUPFAM" id="SSF55811">
    <property type="entry name" value="Nudix"/>
    <property type="match status" value="1"/>
</dbReference>
<dbReference type="CDD" id="cd03428">
    <property type="entry name" value="NUDIX_Ap4A_Nudt2"/>
    <property type="match status" value="1"/>
</dbReference>
<dbReference type="PROSITE" id="PS00893">
    <property type="entry name" value="NUDIX_BOX"/>
    <property type="match status" value="1"/>
</dbReference>
<dbReference type="eggNOG" id="KOG2839">
    <property type="taxonomic scope" value="Eukaryota"/>
</dbReference>
<evidence type="ECO:0000313" key="7">
    <source>
        <dbReference type="EMBL" id="JAA75657.1"/>
    </source>
</evidence>
<dbReference type="GO" id="GO:0006754">
    <property type="term" value="P:ATP biosynthetic process"/>
    <property type="evidence" value="ECO:0007669"/>
    <property type="project" value="TreeGrafter"/>
</dbReference>
<dbReference type="PRINTS" id="PR01405">
    <property type="entry name" value="TETRPHPHTASE"/>
</dbReference>
<dbReference type="InterPro" id="IPR051325">
    <property type="entry name" value="Nudix_hydrolase_domain"/>
</dbReference>
<evidence type="ECO:0000256" key="5">
    <source>
        <dbReference type="ARBA" id="ARBA00032644"/>
    </source>
</evidence>
<dbReference type="InterPro" id="IPR020084">
    <property type="entry name" value="NUDIX_hydrolase_CS"/>
</dbReference>
<dbReference type="HOGENOM" id="CLU_037162_14_5_1"/>